<dbReference type="InterPro" id="IPR020476">
    <property type="entry name" value="Nudix_hydrolase"/>
</dbReference>
<proteinExistence type="inferred from homology"/>
<protein>
    <submittedName>
        <fullName evidence="5">NUDIX hydrolase</fullName>
    </submittedName>
</protein>
<dbReference type="PROSITE" id="PS51462">
    <property type="entry name" value="NUDIX"/>
    <property type="match status" value="1"/>
</dbReference>
<dbReference type="PANTHER" id="PTHR43736">
    <property type="entry name" value="ADP-RIBOSE PYROPHOSPHATASE"/>
    <property type="match status" value="1"/>
</dbReference>
<organism evidence="5 6">
    <name type="scientific">Streptomyces niveiscabiei</name>
    <dbReference type="NCBI Taxonomy" id="164115"/>
    <lineage>
        <taxon>Bacteria</taxon>
        <taxon>Bacillati</taxon>
        <taxon>Actinomycetota</taxon>
        <taxon>Actinomycetes</taxon>
        <taxon>Kitasatosporales</taxon>
        <taxon>Streptomycetaceae</taxon>
        <taxon>Streptomyces</taxon>
    </lineage>
</organism>
<reference evidence="5 6" key="1">
    <citation type="submission" date="2024-12" db="EMBL/GenBank/DDBJ databases">
        <title>Forecasting of Potato common scab and diversities of Pathogenic streptomyces spp. in china.</title>
        <authorList>
            <person name="Handique U."/>
            <person name="Wu J."/>
        </authorList>
    </citation>
    <scope>NUCLEOTIDE SEQUENCE [LARGE SCALE GENOMIC DNA]</scope>
    <source>
        <strain evidence="5 6">ZRIMU1530</strain>
    </source>
</reference>
<evidence type="ECO:0000313" key="6">
    <source>
        <dbReference type="Proteomes" id="UP001631957"/>
    </source>
</evidence>
<evidence type="ECO:0000256" key="3">
    <source>
        <dbReference type="RuleBase" id="RU003476"/>
    </source>
</evidence>
<dbReference type="EMBL" id="JBJVNI010000012">
    <property type="protein sequence ID" value="MFM9611521.1"/>
    <property type="molecule type" value="Genomic_DNA"/>
</dbReference>
<dbReference type="Pfam" id="PF00293">
    <property type="entry name" value="NUDIX"/>
    <property type="match status" value="1"/>
</dbReference>
<keyword evidence="2 3" id="KW-0378">Hydrolase</keyword>
<accession>A0ABW9HV61</accession>
<keyword evidence="6" id="KW-1185">Reference proteome</keyword>
<dbReference type="InterPro" id="IPR020084">
    <property type="entry name" value="NUDIX_hydrolase_CS"/>
</dbReference>
<dbReference type="PANTHER" id="PTHR43736:SF1">
    <property type="entry name" value="DIHYDRONEOPTERIN TRIPHOSPHATE DIPHOSPHATASE"/>
    <property type="match status" value="1"/>
</dbReference>
<dbReference type="GO" id="GO:0016787">
    <property type="term" value="F:hydrolase activity"/>
    <property type="evidence" value="ECO:0007669"/>
    <property type="project" value="UniProtKB-KW"/>
</dbReference>
<name>A0ABW9HV61_9ACTN</name>
<evidence type="ECO:0000259" key="4">
    <source>
        <dbReference type="PROSITE" id="PS51462"/>
    </source>
</evidence>
<dbReference type="PROSITE" id="PS00893">
    <property type="entry name" value="NUDIX_BOX"/>
    <property type="match status" value="1"/>
</dbReference>
<dbReference type="PRINTS" id="PR00502">
    <property type="entry name" value="NUDIXFAMILY"/>
</dbReference>
<gene>
    <name evidence="5" type="ORF">ACKI18_22750</name>
</gene>
<evidence type="ECO:0000256" key="1">
    <source>
        <dbReference type="ARBA" id="ARBA00005582"/>
    </source>
</evidence>
<dbReference type="InterPro" id="IPR000086">
    <property type="entry name" value="NUDIX_hydrolase_dom"/>
</dbReference>
<dbReference type="Gene3D" id="3.90.79.10">
    <property type="entry name" value="Nucleoside Triphosphate Pyrophosphohydrolase"/>
    <property type="match status" value="1"/>
</dbReference>
<dbReference type="SUPFAM" id="SSF55811">
    <property type="entry name" value="Nudix"/>
    <property type="match status" value="1"/>
</dbReference>
<comment type="caution">
    <text evidence="5">The sequence shown here is derived from an EMBL/GenBank/DDBJ whole genome shotgun (WGS) entry which is preliminary data.</text>
</comment>
<dbReference type="Proteomes" id="UP001631957">
    <property type="component" value="Unassembled WGS sequence"/>
</dbReference>
<dbReference type="CDD" id="cd02883">
    <property type="entry name" value="NUDIX_Hydrolase"/>
    <property type="match status" value="1"/>
</dbReference>
<dbReference type="RefSeq" id="WP_109364168.1">
    <property type="nucleotide sequence ID" value="NZ_JBJVNI010000012.1"/>
</dbReference>
<sequence length="139" mass="15194">MTTETPSDDDRPAIAAAVVVREGCVLLVRRRVREGELSWQFPAGEVEAGESEEDAAVREVWEETGVVVRVVRGLGGRVHPKTGRRMAYVACEVVSGEAYVADREELAEVVWCGVGEIPEYVPYGVYGPVQEYLDRVGAA</sequence>
<evidence type="ECO:0000256" key="2">
    <source>
        <dbReference type="ARBA" id="ARBA00022801"/>
    </source>
</evidence>
<evidence type="ECO:0000313" key="5">
    <source>
        <dbReference type="EMBL" id="MFM9611521.1"/>
    </source>
</evidence>
<feature type="domain" description="Nudix hydrolase" evidence="4">
    <location>
        <begin position="9"/>
        <end position="134"/>
    </location>
</feature>
<comment type="similarity">
    <text evidence="1 3">Belongs to the Nudix hydrolase family.</text>
</comment>
<dbReference type="InterPro" id="IPR015797">
    <property type="entry name" value="NUDIX_hydrolase-like_dom_sf"/>
</dbReference>